<protein>
    <submittedName>
        <fullName evidence="2">Glycosyltransferase family 2 protein</fullName>
    </submittedName>
</protein>
<sequence>MAKVSIVTPCYNAEKFIGKAIESLSNQTFTDWEYVVVDDGSTDKSKEIVADYLTIEPRMRLIKQSNSGTCITRNNGFKACSLESQYLLFFDADDCLEPQMLEVMVKYLDQYPHVGAAYCDFSNIEEDGKLINTVSWPRFVPSFFGVKTLPYDTPETPLAAIVAGLGGGLDGRCVFRRCIYEKTSGWDENLGRNGGHILDLLLQVALVSEVHFVAEKLHQYRLHSINQLHRTVNFKTQAQKITNKWKDGKWLTQEQKAKVAEVLWFYEKRLMPLFEMQSGTDLMRRGQVGTALRLYLEAGKKYFMSFFPASL</sequence>
<reference evidence="2 3" key="1">
    <citation type="journal article" date="2020" name="ISME J.">
        <title>Comparative genomics reveals insights into cyanobacterial evolution and habitat adaptation.</title>
        <authorList>
            <person name="Chen M.Y."/>
            <person name="Teng W.K."/>
            <person name="Zhao L."/>
            <person name="Hu C.X."/>
            <person name="Zhou Y.K."/>
            <person name="Han B.P."/>
            <person name="Song L.R."/>
            <person name="Shu W.S."/>
        </authorList>
    </citation>
    <scope>NUCLEOTIDE SEQUENCE [LARGE SCALE GENOMIC DNA]</scope>
    <source>
        <strain evidence="2 3">FACHB-391</strain>
    </source>
</reference>
<dbReference type="Gene3D" id="3.90.550.10">
    <property type="entry name" value="Spore Coat Polysaccharide Biosynthesis Protein SpsA, Chain A"/>
    <property type="match status" value="1"/>
</dbReference>
<dbReference type="Proteomes" id="UP000604661">
    <property type="component" value="Unassembled WGS sequence"/>
</dbReference>
<dbReference type="CDD" id="cd00761">
    <property type="entry name" value="Glyco_tranf_GTA_type"/>
    <property type="match status" value="1"/>
</dbReference>
<keyword evidence="3" id="KW-1185">Reference proteome</keyword>
<dbReference type="RefSeq" id="WP_190889961.1">
    <property type="nucleotide sequence ID" value="NZ_JACJTE010000014.1"/>
</dbReference>
<dbReference type="InterPro" id="IPR029044">
    <property type="entry name" value="Nucleotide-diphossugar_trans"/>
</dbReference>
<dbReference type="InterPro" id="IPR001173">
    <property type="entry name" value="Glyco_trans_2-like"/>
</dbReference>
<name>A0ABR8EWH1_NOSLI</name>
<dbReference type="EMBL" id="JACJTE010000014">
    <property type="protein sequence ID" value="MBD2561917.1"/>
    <property type="molecule type" value="Genomic_DNA"/>
</dbReference>
<proteinExistence type="predicted"/>
<organism evidence="2 3">
    <name type="scientific">Nostoc linckia FACHB-391</name>
    <dbReference type="NCBI Taxonomy" id="2692906"/>
    <lineage>
        <taxon>Bacteria</taxon>
        <taxon>Bacillati</taxon>
        <taxon>Cyanobacteriota</taxon>
        <taxon>Cyanophyceae</taxon>
        <taxon>Nostocales</taxon>
        <taxon>Nostocaceae</taxon>
        <taxon>Nostoc</taxon>
    </lineage>
</organism>
<dbReference type="SUPFAM" id="SSF53448">
    <property type="entry name" value="Nucleotide-diphospho-sugar transferases"/>
    <property type="match status" value="1"/>
</dbReference>
<accession>A0ABR8EWH1</accession>
<dbReference type="Pfam" id="PF00535">
    <property type="entry name" value="Glycos_transf_2"/>
    <property type="match status" value="1"/>
</dbReference>
<dbReference type="PANTHER" id="PTHR22916:SF3">
    <property type="entry name" value="UDP-GLCNAC:BETAGAL BETA-1,3-N-ACETYLGLUCOSAMINYLTRANSFERASE-LIKE PROTEIN 1"/>
    <property type="match status" value="1"/>
</dbReference>
<evidence type="ECO:0000259" key="1">
    <source>
        <dbReference type="Pfam" id="PF00535"/>
    </source>
</evidence>
<evidence type="ECO:0000313" key="3">
    <source>
        <dbReference type="Proteomes" id="UP000604661"/>
    </source>
</evidence>
<gene>
    <name evidence="2" type="ORF">H6G95_15090</name>
</gene>
<feature type="domain" description="Glycosyltransferase 2-like" evidence="1">
    <location>
        <begin position="5"/>
        <end position="136"/>
    </location>
</feature>
<comment type="caution">
    <text evidence="2">The sequence shown here is derived from an EMBL/GenBank/DDBJ whole genome shotgun (WGS) entry which is preliminary data.</text>
</comment>
<evidence type="ECO:0000313" key="2">
    <source>
        <dbReference type="EMBL" id="MBD2561917.1"/>
    </source>
</evidence>
<dbReference type="PANTHER" id="PTHR22916">
    <property type="entry name" value="GLYCOSYLTRANSFERASE"/>
    <property type="match status" value="1"/>
</dbReference>